<feature type="transmembrane region" description="Helical" evidence="6">
    <location>
        <begin position="249"/>
        <end position="270"/>
    </location>
</feature>
<dbReference type="CDD" id="cd06261">
    <property type="entry name" value="TM_PBP2"/>
    <property type="match status" value="1"/>
</dbReference>
<evidence type="ECO:0000256" key="4">
    <source>
        <dbReference type="ARBA" id="ARBA00022989"/>
    </source>
</evidence>
<dbReference type="Pfam" id="PF00528">
    <property type="entry name" value="BPD_transp_1"/>
    <property type="match status" value="1"/>
</dbReference>
<keyword evidence="2 6" id="KW-0813">Transport</keyword>
<evidence type="ECO:0000259" key="7">
    <source>
        <dbReference type="PROSITE" id="PS50928"/>
    </source>
</evidence>
<comment type="similarity">
    <text evidence="6">Belongs to the binding-protein-dependent transport system permease family.</text>
</comment>
<dbReference type="InterPro" id="IPR052730">
    <property type="entry name" value="Sugar_ABC_transporter"/>
</dbReference>
<dbReference type="PANTHER" id="PTHR43759">
    <property type="entry name" value="TREHALOSE TRANSPORT SYSTEM PERMEASE PROTEIN SUGA"/>
    <property type="match status" value="1"/>
</dbReference>
<keyword evidence="9" id="KW-1185">Reference proteome</keyword>
<gene>
    <name evidence="8" type="ORF">HZY91_04160</name>
</gene>
<keyword evidence="3 6" id="KW-0812">Transmembrane</keyword>
<dbReference type="Proteomes" id="UP000721415">
    <property type="component" value="Unassembled WGS sequence"/>
</dbReference>
<sequence length="294" mass="33434">MLFLPQLLITTFLMLGVVIGMVQSFGIIPSLDLTDFTFDYYLKLFTNQQLSHSVWFSLKIALFSALLSTFLGLVVAYFWLQSESMSKGMQIIIRLPIIIPHIIVTLFMMQMLGRTGLLARIFFSLGFDNAQKWFDLMLYNQNAWGIILAFLWKEVPFVIFYCYPILSSISSGLGEAARTLGANQWQSYLKIILPLAKNTIFSSFFIIFMYAFGSYEVPALLGPTLPKALPVASYQAYTHPDLLQRPLSMALNGLILVVGLVCAGIIYLALSIPDLKRLMIQNRLRRRMDETENY</sequence>
<evidence type="ECO:0000256" key="6">
    <source>
        <dbReference type="RuleBase" id="RU363032"/>
    </source>
</evidence>
<feature type="transmembrane region" description="Helical" evidence="6">
    <location>
        <begin position="60"/>
        <end position="80"/>
    </location>
</feature>
<evidence type="ECO:0000256" key="1">
    <source>
        <dbReference type="ARBA" id="ARBA00004141"/>
    </source>
</evidence>
<protein>
    <submittedName>
        <fullName evidence="8">ABC transporter permease subunit</fullName>
    </submittedName>
</protein>
<dbReference type="EMBL" id="JACBXQ010000002">
    <property type="protein sequence ID" value="MBG9986085.1"/>
    <property type="molecule type" value="Genomic_DNA"/>
</dbReference>
<comment type="subcellular location">
    <subcellularLocation>
        <location evidence="6">Cell membrane</location>
        <topology evidence="6">Multi-pass membrane protein</topology>
    </subcellularLocation>
    <subcellularLocation>
        <location evidence="1">Membrane</location>
        <topology evidence="1">Multi-pass membrane protein</topology>
    </subcellularLocation>
</comment>
<dbReference type="InterPro" id="IPR000515">
    <property type="entry name" value="MetI-like"/>
</dbReference>
<dbReference type="Gene3D" id="1.10.3720.10">
    <property type="entry name" value="MetI-like"/>
    <property type="match status" value="1"/>
</dbReference>
<accession>A0ABS0LRK8</accession>
<organism evidence="8 9">
    <name type="scientific">Facklamia lactis</name>
    <dbReference type="NCBI Taxonomy" id="2749967"/>
    <lineage>
        <taxon>Bacteria</taxon>
        <taxon>Bacillati</taxon>
        <taxon>Bacillota</taxon>
        <taxon>Bacilli</taxon>
        <taxon>Lactobacillales</taxon>
        <taxon>Aerococcaceae</taxon>
        <taxon>Facklamia</taxon>
    </lineage>
</organism>
<name>A0ABS0LRK8_9LACT</name>
<feature type="transmembrane region" description="Helical" evidence="6">
    <location>
        <begin position="143"/>
        <end position="166"/>
    </location>
</feature>
<feature type="transmembrane region" description="Helical" evidence="6">
    <location>
        <begin position="7"/>
        <end position="28"/>
    </location>
</feature>
<feature type="domain" description="ABC transmembrane type-1" evidence="7">
    <location>
        <begin position="54"/>
        <end position="266"/>
    </location>
</feature>
<dbReference type="InterPro" id="IPR035906">
    <property type="entry name" value="MetI-like_sf"/>
</dbReference>
<keyword evidence="4 6" id="KW-1133">Transmembrane helix</keyword>
<evidence type="ECO:0000256" key="3">
    <source>
        <dbReference type="ARBA" id="ARBA00022692"/>
    </source>
</evidence>
<evidence type="ECO:0000256" key="5">
    <source>
        <dbReference type="ARBA" id="ARBA00023136"/>
    </source>
</evidence>
<evidence type="ECO:0000313" key="8">
    <source>
        <dbReference type="EMBL" id="MBG9986085.1"/>
    </source>
</evidence>
<feature type="transmembrane region" description="Helical" evidence="6">
    <location>
        <begin position="187"/>
        <end position="212"/>
    </location>
</feature>
<evidence type="ECO:0000313" key="9">
    <source>
        <dbReference type="Proteomes" id="UP000721415"/>
    </source>
</evidence>
<dbReference type="PANTHER" id="PTHR43759:SF1">
    <property type="entry name" value="GLUCOSE IMPORT SYSTEM PERMEASE PROTEIN GLCT"/>
    <property type="match status" value="1"/>
</dbReference>
<dbReference type="PROSITE" id="PS50928">
    <property type="entry name" value="ABC_TM1"/>
    <property type="match status" value="1"/>
</dbReference>
<keyword evidence="5 6" id="KW-0472">Membrane</keyword>
<reference evidence="8 9" key="1">
    <citation type="submission" date="2020-07" db="EMBL/GenBank/DDBJ databases">
        <title>Facklamia lactis sp. nov., isolated from raw milk.</title>
        <authorList>
            <person name="Doll E.V."/>
            <person name="Huptas C."/>
            <person name="Staib L."/>
            <person name="Wenning M."/>
            <person name="Scherer S."/>
        </authorList>
    </citation>
    <scope>NUCLEOTIDE SEQUENCE [LARGE SCALE GENOMIC DNA]</scope>
    <source>
        <strain evidence="8 9">DSM 111018</strain>
    </source>
</reference>
<evidence type="ECO:0000256" key="2">
    <source>
        <dbReference type="ARBA" id="ARBA00022448"/>
    </source>
</evidence>
<dbReference type="SUPFAM" id="SSF161098">
    <property type="entry name" value="MetI-like"/>
    <property type="match status" value="1"/>
</dbReference>
<comment type="caution">
    <text evidence="8">The sequence shown here is derived from an EMBL/GenBank/DDBJ whole genome shotgun (WGS) entry which is preliminary data.</text>
</comment>
<feature type="transmembrane region" description="Helical" evidence="6">
    <location>
        <begin position="92"/>
        <end position="112"/>
    </location>
</feature>
<proteinExistence type="inferred from homology"/>